<name>A0A067SGX6_GALM3</name>
<evidence type="ECO:0000313" key="3">
    <source>
        <dbReference type="Proteomes" id="UP000027222"/>
    </source>
</evidence>
<keyword evidence="3" id="KW-1185">Reference proteome</keyword>
<evidence type="ECO:0000313" key="2">
    <source>
        <dbReference type="EMBL" id="KDR65988.1"/>
    </source>
</evidence>
<feature type="compositionally biased region" description="Polar residues" evidence="1">
    <location>
        <begin position="14"/>
        <end position="26"/>
    </location>
</feature>
<proteinExistence type="predicted"/>
<feature type="region of interest" description="Disordered" evidence="1">
    <location>
        <begin position="92"/>
        <end position="114"/>
    </location>
</feature>
<gene>
    <name evidence="2" type="ORF">GALMADRAFT_1212026</name>
</gene>
<dbReference type="AlphaFoldDB" id="A0A067SGX6"/>
<accession>A0A067SGX6</accession>
<dbReference type="EMBL" id="KL142429">
    <property type="protein sequence ID" value="KDR65988.1"/>
    <property type="molecule type" value="Genomic_DNA"/>
</dbReference>
<organism evidence="2 3">
    <name type="scientific">Galerina marginata (strain CBS 339.88)</name>
    <dbReference type="NCBI Taxonomy" id="685588"/>
    <lineage>
        <taxon>Eukaryota</taxon>
        <taxon>Fungi</taxon>
        <taxon>Dikarya</taxon>
        <taxon>Basidiomycota</taxon>
        <taxon>Agaricomycotina</taxon>
        <taxon>Agaricomycetes</taxon>
        <taxon>Agaricomycetidae</taxon>
        <taxon>Agaricales</taxon>
        <taxon>Agaricineae</taxon>
        <taxon>Strophariaceae</taxon>
        <taxon>Galerina</taxon>
    </lineage>
</organism>
<feature type="compositionally biased region" description="Basic and acidic residues" evidence="1">
    <location>
        <begin position="93"/>
        <end position="108"/>
    </location>
</feature>
<dbReference type="Proteomes" id="UP000027222">
    <property type="component" value="Unassembled WGS sequence"/>
</dbReference>
<feature type="region of interest" description="Disordered" evidence="1">
    <location>
        <begin position="1"/>
        <end position="26"/>
    </location>
</feature>
<dbReference type="HOGENOM" id="CLU_1619156_0_0_1"/>
<protein>
    <submittedName>
        <fullName evidence="2">Uncharacterized protein</fullName>
    </submittedName>
</protein>
<evidence type="ECO:0000256" key="1">
    <source>
        <dbReference type="SAM" id="MobiDB-lite"/>
    </source>
</evidence>
<reference evidence="3" key="1">
    <citation type="journal article" date="2014" name="Proc. Natl. Acad. Sci. U.S.A.">
        <title>Extensive sampling of basidiomycete genomes demonstrates inadequacy of the white-rot/brown-rot paradigm for wood decay fungi.</title>
        <authorList>
            <person name="Riley R."/>
            <person name="Salamov A.A."/>
            <person name="Brown D.W."/>
            <person name="Nagy L.G."/>
            <person name="Floudas D."/>
            <person name="Held B.W."/>
            <person name="Levasseur A."/>
            <person name="Lombard V."/>
            <person name="Morin E."/>
            <person name="Otillar R."/>
            <person name="Lindquist E.A."/>
            <person name="Sun H."/>
            <person name="LaButti K.M."/>
            <person name="Schmutz J."/>
            <person name="Jabbour D."/>
            <person name="Luo H."/>
            <person name="Baker S.E."/>
            <person name="Pisabarro A.G."/>
            <person name="Walton J.D."/>
            <person name="Blanchette R.A."/>
            <person name="Henrissat B."/>
            <person name="Martin F."/>
            <person name="Cullen D."/>
            <person name="Hibbett D.S."/>
            <person name="Grigoriev I.V."/>
        </authorList>
    </citation>
    <scope>NUCLEOTIDE SEQUENCE [LARGE SCALE GENOMIC DNA]</scope>
    <source>
        <strain evidence="3">CBS 339.88</strain>
    </source>
</reference>
<sequence>MKRTNSLAGPPSTIEHSPQVDSQAPRRTSFFPTTVLGLFARPAPSPDFGFQQGPQVNRLASLWRIFQLFTRAGAGAGVDTAVKIANTDIEEDKDTKLERQHAQHDDANPRPAHMLRSTYHHGRTTNPHRGGPGASAFSVGSVPAIKSSSFSCSLSAPTHPLGNF</sequence>